<evidence type="ECO:0000256" key="6">
    <source>
        <dbReference type="SAM" id="MobiDB-lite"/>
    </source>
</evidence>
<dbReference type="AlphaFoldDB" id="A0A646KFY3"/>
<evidence type="ECO:0000259" key="7">
    <source>
        <dbReference type="PROSITE" id="PS50977"/>
    </source>
</evidence>
<feature type="region of interest" description="Disordered" evidence="6">
    <location>
        <begin position="1"/>
        <end position="79"/>
    </location>
</feature>
<dbReference type="InterPro" id="IPR009057">
    <property type="entry name" value="Homeodomain-like_sf"/>
</dbReference>
<feature type="coiled-coil region" evidence="5">
    <location>
        <begin position="197"/>
        <end position="224"/>
    </location>
</feature>
<dbReference type="GO" id="GO:0003700">
    <property type="term" value="F:DNA-binding transcription factor activity"/>
    <property type="evidence" value="ECO:0007669"/>
    <property type="project" value="TreeGrafter"/>
</dbReference>
<evidence type="ECO:0000256" key="4">
    <source>
        <dbReference type="PROSITE-ProRule" id="PRU00335"/>
    </source>
</evidence>
<dbReference type="PANTHER" id="PTHR30055">
    <property type="entry name" value="HTH-TYPE TRANSCRIPTIONAL REGULATOR RUTR"/>
    <property type="match status" value="1"/>
</dbReference>
<evidence type="ECO:0000256" key="3">
    <source>
        <dbReference type="ARBA" id="ARBA00023163"/>
    </source>
</evidence>
<evidence type="ECO:0000313" key="8">
    <source>
        <dbReference type="EMBL" id="MQT01192.1"/>
    </source>
</evidence>
<feature type="compositionally biased region" description="Basic and acidic residues" evidence="6">
    <location>
        <begin position="38"/>
        <end position="65"/>
    </location>
</feature>
<dbReference type="Pfam" id="PF00440">
    <property type="entry name" value="TetR_N"/>
    <property type="match status" value="1"/>
</dbReference>
<name>A0A646KFY3_STRJU</name>
<keyword evidence="2 4" id="KW-0238">DNA-binding</keyword>
<dbReference type="InterPro" id="IPR001647">
    <property type="entry name" value="HTH_TetR"/>
</dbReference>
<dbReference type="GO" id="GO:0000976">
    <property type="term" value="F:transcription cis-regulatory region binding"/>
    <property type="evidence" value="ECO:0007669"/>
    <property type="project" value="TreeGrafter"/>
</dbReference>
<dbReference type="InterPro" id="IPR041347">
    <property type="entry name" value="MftR_C"/>
</dbReference>
<dbReference type="PRINTS" id="PR00455">
    <property type="entry name" value="HTHTETR"/>
</dbReference>
<accession>A0A646KFY3</accession>
<gene>
    <name evidence="8" type="ORF">FF041_13460</name>
</gene>
<evidence type="ECO:0000256" key="1">
    <source>
        <dbReference type="ARBA" id="ARBA00023015"/>
    </source>
</evidence>
<evidence type="ECO:0000256" key="2">
    <source>
        <dbReference type="ARBA" id="ARBA00023125"/>
    </source>
</evidence>
<dbReference type="PROSITE" id="PS50977">
    <property type="entry name" value="HTH_TETR_2"/>
    <property type="match status" value="1"/>
</dbReference>
<dbReference type="PANTHER" id="PTHR30055:SF238">
    <property type="entry name" value="MYCOFACTOCIN BIOSYNTHESIS TRANSCRIPTIONAL REGULATOR MFTR-RELATED"/>
    <property type="match status" value="1"/>
</dbReference>
<keyword evidence="9" id="KW-1185">Reference proteome</keyword>
<dbReference type="Proteomes" id="UP000419138">
    <property type="component" value="Unassembled WGS sequence"/>
</dbReference>
<keyword evidence="3" id="KW-0804">Transcription</keyword>
<proteinExistence type="predicted"/>
<dbReference type="Pfam" id="PF17754">
    <property type="entry name" value="TetR_C_14"/>
    <property type="match status" value="1"/>
</dbReference>
<evidence type="ECO:0000313" key="9">
    <source>
        <dbReference type="Proteomes" id="UP000419138"/>
    </source>
</evidence>
<organism evidence="8 9">
    <name type="scientific">Streptomyces jumonjinensis</name>
    <dbReference type="NCBI Taxonomy" id="1945"/>
    <lineage>
        <taxon>Bacteria</taxon>
        <taxon>Bacillati</taxon>
        <taxon>Actinomycetota</taxon>
        <taxon>Actinomycetes</taxon>
        <taxon>Kitasatosporales</taxon>
        <taxon>Streptomycetaceae</taxon>
        <taxon>Streptomyces</taxon>
    </lineage>
</organism>
<keyword evidence="1" id="KW-0805">Transcription regulation</keyword>
<feature type="domain" description="HTH tetR-type" evidence="7">
    <location>
        <begin position="82"/>
        <end position="142"/>
    </location>
</feature>
<dbReference type="Gene3D" id="1.10.357.10">
    <property type="entry name" value="Tetracycline Repressor, domain 2"/>
    <property type="match status" value="1"/>
</dbReference>
<dbReference type="InterPro" id="IPR050109">
    <property type="entry name" value="HTH-type_TetR-like_transc_reg"/>
</dbReference>
<comment type="caution">
    <text evidence="8">The sequence shown here is derived from an EMBL/GenBank/DDBJ whole genome shotgun (WGS) entry which is preliminary data.</text>
</comment>
<dbReference type="SUPFAM" id="SSF46689">
    <property type="entry name" value="Homeodomain-like"/>
    <property type="match status" value="1"/>
</dbReference>
<reference evidence="8 9" key="1">
    <citation type="submission" date="2019-05" db="EMBL/GenBank/DDBJ databases">
        <title>Comparative genomics and metabolomics analyses of clavulanic acid producing Streptomyces species provides insight into specialized metabolism and evolution of beta-lactam biosynthetic gene clusters.</title>
        <authorList>
            <person name="Moore M.A."/>
            <person name="Cruz-Morales P."/>
            <person name="Barona Gomez F."/>
            <person name="Kapil T."/>
        </authorList>
    </citation>
    <scope>NUCLEOTIDE SEQUENCE [LARGE SCALE GENOMIC DNA]</scope>
    <source>
        <strain evidence="8 9">NRRL 5741</strain>
    </source>
</reference>
<dbReference type="EMBL" id="VCLA01000116">
    <property type="protein sequence ID" value="MQT01192.1"/>
    <property type="molecule type" value="Genomic_DNA"/>
</dbReference>
<keyword evidence="5" id="KW-0175">Coiled coil</keyword>
<dbReference type="Gene3D" id="1.10.10.60">
    <property type="entry name" value="Homeodomain-like"/>
    <property type="match status" value="1"/>
</dbReference>
<feature type="DNA-binding region" description="H-T-H motif" evidence="4">
    <location>
        <begin position="105"/>
        <end position="124"/>
    </location>
</feature>
<dbReference type="OrthoDB" id="8688418at2"/>
<evidence type="ECO:0000256" key="5">
    <source>
        <dbReference type="SAM" id="Coils"/>
    </source>
</evidence>
<sequence>MGHRYAELAEAAENGARTVDGTRSADLGHRTSVTGRGEPAEENRPRRTGRGEVSGRRAEEKRGRVTVEPTAETTGLRERKKQLTRHALVRAALELFIAQGYERTTVDEIADAVDVSQRTFFRYFASKEEAAFAVQSLVESHFLEAVRTRPPQEGPFEALHNAALAAWDTLGEAIGEIIPFDLHMRSYLMIESTPALIAAHLRRSLDLEEKLARLIAEREGLDLELDPRPRTAVAAFSGVMRAAGRRWGLGEDWSAQSLRNLTAIHLDALRPALAQDWRTPGTGGA</sequence>
<protein>
    <submittedName>
        <fullName evidence="8">TetR family transcriptional regulator</fullName>
    </submittedName>
</protein>